<dbReference type="Proteomes" id="UP001063350">
    <property type="component" value="Chromosome"/>
</dbReference>
<reference evidence="2" key="1">
    <citation type="submission" date="2020-12" db="EMBL/GenBank/DDBJ databases">
        <title>Desulfobium dissulfuricans gen. nov., sp. nov., a novel mesophilic, sulfate-reducing bacterium isolated from a deep-sea hydrothermal vent.</title>
        <authorList>
            <person name="Hashimoto Y."/>
            <person name="Tame A."/>
            <person name="Sawayama S."/>
            <person name="Miyazaki J."/>
            <person name="Takai K."/>
            <person name="Nakagawa S."/>
        </authorList>
    </citation>
    <scope>NUCLEOTIDE SEQUENCE</scope>
    <source>
        <strain evidence="2">GF1</strain>
    </source>
</reference>
<dbReference type="RefSeq" id="WP_267927689.1">
    <property type="nucleotide sequence ID" value="NZ_AP024233.1"/>
</dbReference>
<dbReference type="KEGG" id="ddu:GF1_01210"/>
<protein>
    <recommendedName>
        <fullName evidence="4">DUF2993 domain-containing protein</fullName>
    </recommendedName>
</protein>
<accession>A0A915U8V8</accession>
<dbReference type="PROSITE" id="PS51257">
    <property type="entry name" value="PROKAR_LIPOPROTEIN"/>
    <property type="match status" value="1"/>
</dbReference>
<organism evidence="2 3">
    <name type="scientific">Desulfolithobacter dissulfuricans</name>
    <dbReference type="NCBI Taxonomy" id="2795293"/>
    <lineage>
        <taxon>Bacteria</taxon>
        <taxon>Pseudomonadati</taxon>
        <taxon>Thermodesulfobacteriota</taxon>
        <taxon>Desulfobulbia</taxon>
        <taxon>Desulfobulbales</taxon>
        <taxon>Desulfobulbaceae</taxon>
        <taxon>Desulfolithobacter</taxon>
    </lineage>
</organism>
<keyword evidence="1" id="KW-0732">Signal</keyword>
<evidence type="ECO:0000313" key="2">
    <source>
        <dbReference type="EMBL" id="BCO07745.1"/>
    </source>
</evidence>
<evidence type="ECO:0000256" key="1">
    <source>
        <dbReference type="SAM" id="SignalP"/>
    </source>
</evidence>
<dbReference type="AlphaFoldDB" id="A0A915U8V8"/>
<sequence>MSFLRLCILLSVLFLLAACPPASASREPVTITVTQSAILQTLRSLLPLSFAPENDSFEGTIEIRAIDRLQIHDNLLSLDTMIAGRDVSIRTRVGGQTVRLKVGTLTMGVSCDLRLEFDPEKQILYLTPHFRMPPRERSGSAGTTLFPLLAALGNRPYPLPLNTITPFTATTGDKLLSLALEPTAVTAAEGILRISLKPRATKQPVSAPQTAARPER</sequence>
<feature type="chain" id="PRO_5036816376" description="DUF2993 domain-containing protein" evidence="1">
    <location>
        <begin position="25"/>
        <end position="216"/>
    </location>
</feature>
<gene>
    <name evidence="2" type="ORF">GF1_01210</name>
</gene>
<name>A0A915U8V8_9BACT</name>
<evidence type="ECO:0008006" key="4">
    <source>
        <dbReference type="Google" id="ProtNLM"/>
    </source>
</evidence>
<feature type="signal peptide" evidence="1">
    <location>
        <begin position="1"/>
        <end position="24"/>
    </location>
</feature>
<proteinExistence type="predicted"/>
<evidence type="ECO:0000313" key="3">
    <source>
        <dbReference type="Proteomes" id="UP001063350"/>
    </source>
</evidence>
<keyword evidence="3" id="KW-1185">Reference proteome</keyword>
<dbReference type="EMBL" id="AP024233">
    <property type="protein sequence ID" value="BCO07745.1"/>
    <property type="molecule type" value="Genomic_DNA"/>
</dbReference>